<accession>A0A9X1XX00</accession>
<dbReference type="PANTHER" id="PTHR30146:SF109">
    <property type="entry name" value="HTH-TYPE TRANSCRIPTIONAL REGULATOR GALS"/>
    <property type="match status" value="1"/>
</dbReference>
<keyword evidence="2" id="KW-0238">DNA-binding</keyword>
<dbReference type="Pfam" id="PF13377">
    <property type="entry name" value="Peripla_BP_3"/>
    <property type="match status" value="1"/>
</dbReference>
<gene>
    <name evidence="5" type="ORF">M0651_10260</name>
</gene>
<dbReference type="InterPro" id="IPR028082">
    <property type="entry name" value="Peripla_BP_I"/>
</dbReference>
<keyword evidence="3" id="KW-0804">Transcription</keyword>
<organism evidence="5 6">
    <name type="scientific">Paenibacillus mellifer</name>
    <dbReference type="NCBI Taxonomy" id="2937794"/>
    <lineage>
        <taxon>Bacteria</taxon>
        <taxon>Bacillati</taxon>
        <taxon>Bacillota</taxon>
        <taxon>Bacilli</taxon>
        <taxon>Bacillales</taxon>
        <taxon>Paenibacillaceae</taxon>
        <taxon>Paenibacillus</taxon>
    </lineage>
</organism>
<evidence type="ECO:0000256" key="1">
    <source>
        <dbReference type="ARBA" id="ARBA00023015"/>
    </source>
</evidence>
<evidence type="ECO:0000313" key="6">
    <source>
        <dbReference type="Proteomes" id="UP001139534"/>
    </source>
</evidence>
<evidence type="ECO:0000313" key="5">
    <source>
        <dbReference type="EMBL" id="MCK8487555.1"/>
    </source>
</evidence>
<keyword evidence="1" id="KW-0805">Transcription regulation</keyword>
<dbReference type="SUPFAM" id="SSF47413">
    <property type="entry name" value="lambda repressor-like DNA-binding domains"/>
    <property type="match status" value="1"/>
</dbReference>
<dbReference type="InterPro" id="IPR046335">
    <property type="entry name" value="LacI/GalR-like_sensor"/>
</dbReference>
<dbReference type="Pfam" id="PF00356">
    <property type="entry name" value="LacI"/>
    <property type="match status" value="1"/>
</dbReference>
<proteinExistence type="predicted"/>
<sequence>MSVTIKEVARRAGVSISTVSRVMAGEARVRPENRRKVESIVKEMDYSPNSTAQSLVSHAANAIGLLLTEAEAERANHPFGMELIRGAVTRANRSGFDLFIGSGSGERAGQQVMSRLVRGKRVDGAIVLAGRHKEAVIDWMRTNGAPFVLIGRSEQEGVPSVDIDNEAAGYEAAYHLIRLGHKRIGFVGLATERDAVECRFRGYKRALRDNGLSWRSGWILEEELLRDGGDRAMAYLTSLLQRPTALVAADDMTALSVIRALHNLELRVPADMAVVGFDNTPLAELSVPPLSSIDTGAYHLGYWAADRLLRMLRQKKNGAEGPERLVVPHKLVVRESSMPVRGPISPA</sequence>
<dbReference type="SUPFAM" id="SSF53822">
    <property type="entry name" value="Periplasmic binding protein-like I"/>
    <property type="match status" value="1"/>
</dbReference>
<dbReference type="RefSeq" id="WP_248551653.1">
    <property type="nucleotide sequence ID" value="NZ_JALPRK010000007.1"/>
</dbReference>
<dbReference type="CDD" id="cd01392">
    <property type="entry name" value="HTH_LacI"/>
    <property type="match status" value="1"/>
</dbReference>
<evidence type="ECO:0000259" key="4">
    <source>
        <dbReference type="PROSITE" id="PS50932"/>
    </source>
</evidence>
<feature type="domain" description="HTH lacI-type" evidence="4">
    <location>
        <begin position="3"/>
        <end position="57"/>
    </location>
</feature>
<dbReference type="Gene3D" id="1.10.260.40">
    <property type="entry name" value="lambda repressor-like DNA-binding domains"/>
    <property type="match status" value="1"/>
</dbReference>
<dbReference type="GO" id="GO:0003700">
    <property type="term" value="F:DNA-binding transcription factor activity"/>
    <property type="evidence" value="ECO:0007669"/>
    <property type="project" value="TreeGrafter"/>
</dbReference>
<dbReference type="GO" id="GO:0000976">
    <property type="term" value="F:transcription cis-regulatory region binding"/>
    <property type="evidence" value="ECO:0007669"/>
    <property type="project" value="TreeGrafter"/>
</dbReference>
<dbReference type="PROSITE" id="PS50932">
    <property type="entry name" value="HTH_LACI_2"/>
    <property type="match status" value="1"/>
</dbReference>
<dbReference type="Proteomes" id="UP001139534">
    <property type="component" value="Unassembled WGS sequence"/>
</dbReference>
<dbReference type="InterPro" id="IPR010982">
    <property type="entry name" value="Lambda_DNA-bd_dom_sf"/>
</dbReference>
<dbReference type="Gene3D" id="3.40.50.2300">
    <property type="match status" value="2"/>
</dbReference>
<dbReference type="InterPro" id="IPR000843">
    <property type="entry name" value="HTH_LacI"/>
</dbReference>
<dbReference type="EMBL" id="JALPRK010000007">
    <property type="protein sequence ID" value="MCK8487555.1"/>
    <property type="molecule type" value="Genomic_DNA"/>
</dbReference>
<evidence type="ECO:0000256" key="2">
    <source>
        <dbReference type="ARBA" id="ARBA00023125"/>
    </source>
</evidence>
<dbReference type="AlphaFoldDB" id="A0A9X1XX00"/>
<protein>
    <submittedName>
        <fullName evidence="5">LacI family transcriptional regulator</fullName>
    </submittedName>
</protein>
<dbReference type="PROSITE" id="PS00356">
    <property type="entry name" value="HTH_LACI_1"/>
    <property type="match status" value="1"/>
</dbReference>
<dbReference type="PANTHER" id="PTHR30146">
    <property type="entry name" value="LACI-RELATED TRANSCRIPTIONAL REPRESSOR"/>
    <property type="match status" value="1"/>
</dbReference>
<name>A0A9X1XX00_9BACL</name>
<evidence type="ECO:0000256" key="3">
    <source>
        <dbReference type="ARBA" id="ARBA00023163"/>
    </source>
</evidence>
<dbReference type="SMART" id="SM00354">
    <property type="entry name" value="HTH_LACI"/>
    <property type="match status" value="1"/>
</dbReference>
<reference evidence="5" key="1">
    <citation type="submission" date="2022-04" db="EMBL/GenBank/DDBJ databases">
        <authorList>
            <person name="Seo M.-J."/>
        </authorList>
    </citation>
    <scope>NUCLEOTIDE SEQUENCE</scope>
    <source>
        <strain evidence="5">MBLB2552</strain>
    </source>
</reference>
<keyword evidence="6" id="KW-1185">Reference proteome</keyword>
<comment type="caution">
    <text evidence="5">The sequence shown here is derived from an EMBL/GenBank/DDBJ whole genome shotgun (WGS) entry which is preliminary data.</text>
</comment>